<dbReference type="Proteomes" id="UP000290958">
    <property type="component" value="Unassembled WGS sequence"/>
</dbReference>
<accession>A0A4Q1KJ67</accession>
<gene>
    <name evidence="8" type="ORF">EQG66_04850</name>
</gene>
<dbReference type="EMBL" id="SBKP01000003">
    <property type="protein sequence ID" value="RXR29871.1"/>
    <property type="molecule type" value="Genomic_DNA"/>
</dbReference>
<comment type="caution">
    <text evidence="8">The sequence shown here is derived from an EMBL/GenBank/DDBJ whole genome shotgun (WGS) entry which is preliminary data.</text>
</comment>
<comment type="subcellular location">
    <subcellularLocation>
        <location evidence="1">Cell membrane</location>
        <topology evidence="1">Single-pass membrane protein</topology>
    </subcellularLocation>
</comment>
<dbReference type="AlphaFoldDB" id="A0A4Q1KJ67"/>
<evidence type="ECO:0000259" key="7">
    <source>
        <dbReference type="Pfam" id="PF13677"/>
    </source>
</evidence>
<dbReference type="InterPro" id="IPR006665">
    <property type="entry name" value="OmpA-like"/>
</dbReference>
<keyword evidence="4" id="KW-1133">Transmembrane helix</keyword>
<dbReference type="SUPFAM" id="SSF103088">
    <property type="entry name" value="OmpA-like"/>
    <property type="match status" value="1"/>
</dbReference>
<protein>
    <submittedName>
        <fullName evidence="8">Flagellar motor protein</fullName>
    </submittedName>
</protein>
<keyword evidence="8" id="KW-0966">Cell projection</keyword>
<evidence type="ECO:0000256" key="4">
    <source>
        <dbReference type="ARBA" id="ARBA00022989"/>
    </source>
</evidence>
<evidence type="ECO:0000259" key="6">
    <source>
        <dbReference type="Pfam" id="PF00691"/>
    </source>
</evidence>
<evidence type="ECO:0000256" key="2">
    <source>
        <dbReference type="ARBA" id="ARBA00008914"/>
    </source>
</evidence>
<dbReference type="Pfam" id="PF00691">
    <property type="entry name" value="OmpA"/>
    <property type="match status" value="1"/>
</dbReference>
<keyword evidence="4" id="KW-0812">Transmembrane</keyword>
<sequence length="158" mass="17121">MKARAIAAGRRNRWALSFADLALLLLGFFVLLQASNGRQREVVSGVAQEFGAPAAQMDRLAARSLFQPGEALLTPAGEQAVAALAERYRTNHSIIEIRSIGLDSDTNRFDSWDLAAARLGATARALAAHGIARDRIVIRGLDQQSESRTGQQILIRAK</sequence>
<organism evidence="8 9">
    <name type="scientific">Sphingobium fluviale</name>
    <dbReference type="NCBI Taxonomy" id="2506423"/>
    <lineage>
        <taxon>Bacteria</taxon>
        <taxon>Pseudomonadati</taxon>
        <taxon>Pseudomonadota</taxon>
        <taxon>Alphaproteobacteria</taxon>
        <taxon>Sphingomonadales</taxon>
        <taxon>Sphingomonadaceae</taxon>
        <taxon>Sphingobium</taxon>
    </lineage>
</organism>
<keyword evidence="5" id="KW-0472">Membrane</keyword>
<feature type="domain" description="Motility protein B-like N-terminal" evidence="7">
    <location>
        <begin position="8"/>
        <end position="51"/>
    </location>
</feature>
<dbReference type="InterPro" id="IPR025713">
    <property type="entry name" value="MotB-like_N_dom"/>
</dbReference>
<dbReference type="Gene3D" id="3.30.1330.60">
    <property type="entry name" value="OmpA-like domain"/>
    <property type="match status" value="1"/>
</dbReference>
<evidence type="ECO:0000313" key="9">
    <source>
        <dbReference type="Proteomes" id="UP000290958"/>
    </source>
</evidence>
<evidence type="ECO:0000256" key="5">
    <source>
        <dbReference type="ARBA" id="ARBA00023136"/>
    </source>
</evidence>
<dbReference type="Pfam" id="PF13677">
    <property type="entry name" value="MotB_plug"/>
    <property type="match status" value="1"/>
</dbReference>
<feature type="domain" description="OmpA-like" evidence="6">
    <location>
        <begin position="65"/>
        <end position="143"/>
    </location>
</feature>
<dbReference type="GO" id="GO:0016020">
    <property type="term" value="C:membrane"/>
    <property type="evidence" value="ECO:0007669"/>
    <property type="project" value="UniProtKB-SubCell"/>
</dbReference>
<evidence type="ECO:0000313" key="8">
    <source>
        <dbReference type="EMBL" id="RXR29871.1"/>
    </source>
</evidence>
<keyword evidence="9" id="KW-1185">Reference proteome</keyword>
<keyword evidence="3" id="KW-1003">Cell membrane</keyword>
<reference evidence="9" key="1">
    <citation type="submission" date="2019-01" db="EMBL/GenBank/DDBJ databases">
        <title>Cytophagaceae bacterium strain CAR-16.</title>
        <authorList>
            <person name="Chen W.-M."/>
        </authorList>
    </citation>
    <scope>NUCLEOTIDE SEQUENCE [LARGE SCALE GENOMIC DNA]</scope>
    <source>
        <strain evidence="9">CHR27</strain>
    </source>
</reference>
<proteinExistence type="inferred from homology"/>
<dbReference type="InterPro" id="IPR036737">
    <property type="entry name" value="OmpA-like_sf"/>
</dbReference>
<evidence type="ECO:0000256" key="3">
    <source>
        <dbReference type="ARBA" id="ARBA00022475"/>
    </source>
</evidence>
<evidence type="ECO:0000256" key="1">
    <source>
        <dbReference type="ARBA" id="ARBA00004162"/>
    </source>
</evidence>
<name>A0A4Q1KJ67_9SPHN</name>
<keyword evidence="8" id="KW-0969">Cilium</keyword>
<dbReference type="OrthoDB" id="7597149at2"/>
<keyword evidence="8" id="KW-0282">Flagellum</keyword>
<comment type="similarity">
    <text evidence="2">Belongs to the MotB family.</text>
</comment>
<dbReference type="RefSeq" id="WP_129403408.1">
    <property type="nucleotide sequence ID" value="NZ_SBKP01000003.1"/>
</dbReference>